<dbReference type="InterPro" id="IPR046457">
    <property type="entry name" value="PMI_typeI_cat"/>
</dbReference>
<dbReference type="GO" id="GO:0005975">
    <property type="term" value="P:carbohydrate metabolic process"/>
    <property type="evidence" value="ECO:0007669"/>
    <property type="project" value="InterPro"/>
</dbReference>
<organism evidence="6 7">
    <name type="scientific">Bacteriovorax stolpii</name>
    <name type="common">Bdellovibrio stolpii</name>
    <dbReference type="NCBI Taxonomy" id="960"/>
    <lineage>
        <taxon>Bacteria</taxon>
        <taxon>Pseudomonadati</taxon>
        <taxon>Bdellovibrionota</taxon>
        <taxon>Bacteriovoracia</taxon>
        <taxon>Bacteriovoracales</taxon>
        <taxon>Bacteriovoracaceae</taxon>
        <taxon>Bacteriovorax</taxon>
    </lineage>
</organism>
<evidence type="ECO:0000313" key="6">
    <source>
        <dbReference type="EMBL" id="AUN97049.1"/>
    </source>
</evidence>
<evidence type="ECO:0000256" key="3">
    <source>
        <dbReference type="PIRSR" id="PIRSR036894-1"/>
    </source>
</evidence>
<dbReference type="OrthoDB" id="9808275at2"/>
<feature type="binding site" evidence="3">
    <location>
        <position position="178"/>
    </location>
    <ligand>
        <name>Zn(2+)</name>
        <dbReference type="ChEBI" id="CHEBI:29105"/>
    </ligand>
</feature>
<feature type="active site" evidence="4">
    <location>
        <position position="198"/>
    </location>
</feature>
<dbReference type="PRINTS" id="PR00714">
    <property type="entry name" value="MAN6PISMRASE"/>
</dbReference>
<proteinExistence type="predicted"/>
<dbReference type="SUPFAM" id="SSF51182">
    <property type="entry name" value="RmlC-like cupins"/>
    <property type="match status" value="1"/>
</dbReference>
<evidence type="ECO:0000256" key="4">
    <source>
        <dbReference type="PIRSR" id="PIRSR036894-2"/>
    </source>
</evidence>
<dbReference type="AlphaFoldDB" id="A0A2K9NNF4"/>
<dbReference type="GO" id="GO:0009298">
    <property type="term" value="P:GDP-mannose biosynthetic process"/>
    <property type="evidence" value="ECO:0007669"/>
    <property type="project" value="InterPro"/>
</dbReference>
<feature type="domain" description="Phosphomannose isomerase type I catalytic" evidence="5">
    <location>
        <begin position="79"/>
        <end position="111"/>
    </location>
</feature>
<feature type="binding site" evidence="3">
    <location>
        <position position="102"/>
    </location>
    <ligand>
        <name>Zn(2+)</name>
        <dbReference type="ChEBI" id="CHEBI:29105"/>
    </ligand>
</feature>
<dbReference type="InterPro" id="IPR011051">
    <property type="entry name" value="RmlC_Cupin_sf"/>
</dbReference>
<dbReference type="Pfam" id="PF20511">
    <property type="entry name" value="PMI_typeI_cat"/>
    <property type="match status" value="1"/>
</dbReference>
<dbReference type="GO" id="GO:0008270">
    <property type="term" value="F:zinc ion binding"/>
    <property type="evidence" value="ECO:0007669"/>
    <property type="project" value="InterPro"/>
</dbReference>
<name>A0A2K9NNF4_BACTC</name>
<dbReference type="GO" id="GO:0004476">
    <property type="term" value="F:mannose-6-phosphate isomerase activity"/>
    <property type="evidence" value="ECO:0007669"/>
    <property type="project" value="InterPro"/>
</dbReference>
<comment type="cofactor">
    <cofactor evidence="3">
        <name>Zn(2+)</name>
        <dbReference type="ChEBI" id="CHEBI:29105"/>
    </cofactor>
    <text evidence="3">Binds 1 zinc ion per subunit.</text>
</comment>
<accession>A0A2K9NNF4</accession>
<dbReference type="EMBL" id="CP025704">
    <property type="protein sequence ID" value="AUN97049.1"/>
    <property type="molecule type" value="Genomic_DNA"/>
</dbReference>
<keyword evidence="1 3" id="KW-0479">Metal-binding</keyword>
<reference evidence="6 7" key="1">
    <citation type="submission" date="2018-01" db="EMBL/GenBank/DDBJ databases">
        <title>Complete genome sequence of Bacteriovorax stolpii DSM12778.</title>
        <authorList>
            <person name="Tang B."/>
            <person name="Chang J."/>
        </authorList>
    </citation>
    <scope>NUCLEOTIDE SEQUENCE [LARGE SCALE GENOMIC DNA]</scope>
    <source>
        <strain evidence="6 7">DSM 12778</strain>
    </source>
</reference>
<dbReference type="PIRSF" id="PIRSF036894">
    <property type="entry name" value="PMI_Firm_short"/>
    <property type="match status" value="1"/>
</dbReference>
<evidence type="ECO:0000256" key="1">
    <source>
        <dbReference type="ARBA" id="ARBA00022723"/>
    </source>
</evidence>
<dbReference type="InterPro" id="IPR014628">
    <property type="entry name" value="Man6P_isomerase_Firm_short"/>
</dbReference>
<dbReference type="CDD" id="cd07010">
    <property type="entry name" value="cupin_PMI_type_I_N_bac"/>
    <property type="match status" value="1"/>
</dbReference>
<dbReference type="PANTHER" id="PTHR42742:SF3">
    <property type="entry name" value="FRUCTOKINASE"/>
    <property type="match status" value="1"/>
</dbReference>
<keyword evidence="7" id="KW-1185">Reference proteome</keyword>
<dbReference type="InterPro" id="IPR051804">
    <property type="entry name" value="Carb_Metab_Reg_Kinase/Isom"/>
</dbReference>
<keyword evidence="2 3" id="KW-0862">Zinc</keyword>
<dbReference type="Proteomes" id="UP000235584">
    <property type="component" value="Chromosome"/>
</dbReference>
<dbReference type="InterPro" id="IPR014710">
    <property type="entry name" value="RmlC-like_jellyroll"/>
</dbReference>
<dbReference type="InterPro" id="IPR016305">
    <property type="entry name" value="Mannose-6-P_Isomerase"/>
</dbReference>
<dbReference type="Gene3D" id="2.60.120.10">
    <property type="entry name" value="Jelly Rolls"/>
    <property type="match status" value="1"/>
</dbReference>
<dbReference type="PANTHER" id="PTHR42742">
    <property type="entry name" value="TRANSCRIPTIONAL REPRESSOR MPRA"/>
    <property type="match status" value="1"/>
</dbReference>
<dbReference type="KEGG" id="bsto:C0V70_02790"/>
<gene>
    <name evidence="6" type="ORF">C0V70_02790</name>
</gene>
<sequence length="324" mass="36263">MLTPLKSHAPPERISPILRGFMIYYLTPSAHRTIWGGQHLESLKNLPVSRGADPYGETWEISVHPQGPSFCQGKKLEVSSHAELPYLVKILDTSKNLSVQVHPDDEYARVHENSSGKAECYVIIACERNAILYLGMKPGVTRESFLKGLENKKNMSEYMNAFEVKPGDFFFTPPGSIHAIGAGITMAEVQQSSGITYRVWDWDRLDSEGKPRQLHVEKSLDVINFDPSANTKEFFKFTENIFNHNGAKVLAEHPDFKLTLVNLKKGQKISLPLSQSKRLPSILNLQGKLSVNNHLVEAYNSVLLKGETELNVVGVDGTSFLFIQ</sequence>
<evidence type="ECO:0000259" key="5">
    <source>
        <dbReference type="Pfam" id="PF20511"/>
    </source>
</evidence>
<protein>
    <recommendedName>
        <fullName evidence="5">Phosphomannose isomerase type I catalytic domain-containing protein</fullName>
    </recommendedName>
</protein>
<evidence type="ECO:0000256" key="2">
    <source>
        <dbReference type="ARBA" id="ARBA00022833"/>
    </source>
</evidence>
<feature type="binding site" evidence="3">
    <location>
        <position position="119"/>
    </location>
    <ligand>
        <name>Zn(2+)</name>
        <dbReference type="ChEBI" id="CHEBI:29105"/>
    </ligand>
</feature>
<evidence type="ECO:0000313" key="7">
    <source>
        <dbReference type="Proteomes" id="UP000235584"/>
    </source>
</evidence>